<keyword evidence="9" id="KW-1185">Reference proteome</keyword>
<dbReference type="Pfam" id="PF14693">
    <property type="entry name" value="Ribosomal_TL5_C"/>
    <property type="match status" value="1"/>
</dbReference>
<sequence length="206" mass="22195">MSYTLTTVARAADEQGKGSSRRLRKANLIPAIVYGGDAEPLSVSVKLNELVKALQDESFFSSVTTLAIDGNDQEVIIKALQRHPSKGTPLHVDFQRVVRGQTMHFTVPVHFTGTAKGIKAGGILQTNVTELHINCLPRQLPEAIEVDVTDLEIGDLLRFSDIKLADGITIVELDSNATDRVVVSVQAPTVSADSEESASEESTDAE</sequence>
<evidence type="ECO:0000259" key="7">
    <source>
        <dbReference type="Pfam" id="PF14693"/>
    </source>
</evidence>
<dbReference type="OrthoDB" id="9806411at2"/>
<feature type="domain" description="Large ribosomal subunit protein bL25 beta" evidence="7">
    <location>
        <begin position="103"/>
        <end position="188"/>
    </location>
</feature>
<dbReference type="GO" id="GO:0003735">
    <property type="term" value="F:structural constituent of ribosome"/>
    <property type="evidence" value="ECO:0007669"/>
    <property type="project" value="InterPro"/>
</dbReference>
<dbReference type="InterPro" id="IPR037121">
    <property type="entry name" value="Ribosomal_bL25_C"/>
</dbReference>
<dbReference type="InterPro" id="IPR020057">
    <property type="entry name" value="Ribosomal_bL25_b-dom"/>
</dbReference>
<evidence type="ECO:0000259" key="6">
    <source>
        <dbReference type="Pfam" id="PF01386"/>
    </source>
</evidence>
<dbReference type="GO" id="GO:0008097">
    <property type="term" value="F:5S rRNA binding"/>
    <property type="evidence" value="ECO:0007669"/>
    <property type="project" value="InterPro"/>
</dbReference>
<dbReference type="RefSeq" id="WP_029103860.1">
    <property type="nucleotide sequence ID" value="NZ_UGQB01000004.1"/>
</dbReference>
<dbReference type="HAMAP" id="MF_01336">
    <property type="entry name" value="Ribosomal_bL25"/>
    <property type="match status" value="1"/>
</dbReference>
<dbReference type="NCBIfam" id="NF004612">
    <property type="entry name" value="PRK05943.1"/>
    <property type="match status" value="1"/>
</dbReference>
<organism evidence="8 9">
    <name type="scientific">Moraxella caprae</name>
    <dbReference type="NCBI Taxonomy" id="90240"/>
    <lineage>
        <taxon>Bacteria</taxon>
        <taxon>Pseudomonadati</taxon>
        <taxon>Pseudomonadota</taxon>
        <taxon>Gammaproteobacteria</taxon>
        <taxon>Moraxellales</taxon>
        <taxon>Moraxellaceae</taxon>
        <taxon>Moraxella</taxon>
    </lineage>
</organism>
<dbReference type="Pfam" id="PF01386">
    <property type="entry name" value="Ribosomal_L25p"/>
    <property type="match status" value="1"/>
</dbReference>
<dbReference type="NCBIfam" id="TIGR00731">
    <property type="entry name" value="bL25_bact_ctc"/>
    <property type="match status" value="1"/>
</dbReference>
<dbReference type="Proteomes" id="UP000254065">
    <property type="component" value="Unassembled WGS sequence"/>
</dbReference>
<dbReference type="AlphaFoldDB" id="A0A378R090"/>
<keyword evidence="4 5" id="KW-0687">Ribonucleoprotein</keyword>
<evidence type="ECO:0000256" key="4">
    <source>
        <dbReference type="ARBA" id="ARBA00023274"/>
    </source>
</evidence>
<evidence type="ECO:0000256" key="3">
    <source>
        <dbReference type="ARBA" id="ARBA00022980"/>
    </source>
</evidence>
<keyword evidence="1 5" id="KW-0699">rRNA-binding</keyword>
<evidence type="ECO:0000256" key="5">
    <source>
        <dbReference type="HAMAP-Rule" id="MF_01334"/>
    </source>
</evidence>
<dbReference type="InterPro" id="IPR020055">
    <property type="entry name" value="Ribosomal_bL25_short"/>
</dbReference>
<dbReference type="HAMAP" id="MF_01334">
    <property type="entry name" value="Ribosomal_bL25_CTC"/>
    <property type="match status" value="1"/>
</dbReference>
<feature type="domain" description="Large ribosomal subunit protein bL25 L25" evidence="6">
    <location>
        <begin position="9"/>
        <end position="94"/>
    </location>
</feature>
<proteinExistence type="inferred from homology"/>
<dbReference type="InterPro" id="IPR020056">
    <property type="entry name" value="Rbsml_bL25/Gln-tRNA_synth_N"/>
</dbReference>
<dbReference type="CDD" id="cd00495">
    <property type="entry name" value="Ribosomal_L25_TL5_CTC"/>
    <property type="match status" value="1"/>
</dbReference>
<gene>
    <name evidence="5 8" type="primary">rplY</name>
    <name evidence="5" type="synonym">ctc</name>
    <name evidence="8" type="ORF">NCTC12877_00201</name>
</gene>
<comment type="subunit">
    <text evidence="5">Part of the 50S ribosomal subunit; part of the 5S rRNA/L5/L18/L25 subcomplex. Contacts the 5S rRNA. Binds to the 5S rRNA independently of L5 and L18.</text>
</comment>
<dbReference type="PANTHER" id="PTHR33284:SF1">
    <property type="entry name" value="RIBOSOMAL PROTEIN L25_GLN-TRNA SYNTHETASE, ANTI-CODON-BINDING DOMAIN-CONTAINING PROTEIN"/>
    <property type="match status" value="1"/>
</dbReference>
<dbReference type="SUPFAM" id="SSF50715">
    <property type="entry name" value="Ribosomal protein L25-like"/>
    <property type="match status" value="1"/>
</dbReference>
<comment type="similarity">
    <text evidence="5">Belongs to the bacterial ribosomal protein bL25 family. CTC subfamily.</text>
</comment>
<dbReference type="GO" id="GO:0006412">
    <property type="term" value="P:translation"/>
    <property type="evidence" value="ECO:0007669"/>
    <property type="project" value="UniProtKB-UniRule"/>
</dbReference>
<name>A0A378R090_9GAMM</name>
<accession>A0A378R090</accession>
<dbReference type="InterPro" id="IPR001021">
    <property type="entry name" value="Ribosomal_bL25_long"/>
</dbReference>
<comment type="function">
    <text evidence="5">This is one of the proteins that binds to the 5S RNA in the ribosome where it forms part of the central protuberance.</text>
</comment>
<dbReference type="InterPro" id="IPR029751">
    <property type="entry name" value="Ribosomal_L25_dom"/>
</dbReference>
<evidence type="ECO:0000313" key="9">
    <source>
        <dbReference type="Proteomes" id="UP000254065"/>
    </source>
</evidence>
<dbReference type="NCBIfam" id="NF004130">
    <property type="entry name" value="PRK05618.1-5"/>
    <property type="match status" value="1"/>
</dbReference>
<dbReference type="Gene3D" id="2.40.240.10">
    <property type="entry name" value="Ribosomal Protein L25, Chain P"/>
    <property type="match status" value="1"/>
</dbReference>
<dbReference type="EMBL" id="UGQB01000004">
    <property type="protein sequence ID" value="STZ07240.1"/>
    <property type="molecule type" value="Genomic_DNA"/>
</dbReference>
<dbReference type="GO" id="GO:0022625">
    <property type="term" value="C:cytosolic large ribosomal subunit"/>
    <property type="evidence" value="ECO:0007669"/>
    <property type="project" value="TreeGrafter"/>
</dbReference>
<evidence type="ECO:0000256" key="1">
    <source>
        <dbReference type="ARBA" id="ARBA00022730"/>
    </source>
</evidence>
<reference evidence="8 9" key="1">
    <citation type="submission" date="2018-06" db="EMBL/GenBank/DDBJ databases">
        <authorList>
            <consortium name="Pathogen Informatics"/>
            <person name="Doyle S."/>
        </authorList>
    </citation>
    <scope>NUCLEOTIDE SEQUENCE [LARGE SCALE GENOMIC DNA]</scope>
    <source>
        <strain evidence="8 9">NCTC12877</strain>
    </source>
</reference>
<dbReference type="Gene3D" id="2.170.120.20">
    <property type="entry name" value="Ribosomal protein L25, beta domain"/>
    <property type="match status" value="1"/>
</dbReference>
<dbReference type="STRING" id="1122244.GCA_000426885_00154"/>
<dbReference type="NCBIfam" id="NF004128">
    <property type="entry name" value="PRK05618.1-2"/>
    <property type="match status" value="1"/>
</dbReference>
<dbReference type="PANTHER" id="PTHR33284">
    <property type="entry name" value="RIBOSOMAL PROTEIN L25/GLN-TRNA SYNTHETASE, ANTI-CODON-BINDING DOMAIN-CONTAINING PROTEIN"/>
    <property type="match status" value="1"/>
</dbReference>
<keyword evidence="3 5" id="KW-0689">Ribosomal protein</keyword>
<evidence type="ECO:0000313" key="8">
    <source>
        <dbReference type="EMBL" id="STZ07240.1"/>
    </source>
</evidence>
<dbReference type="InterPro" id="IPR011035">
    <property type="entry name" value="Ribosomal_bL25/Gln-tRNA_synth"/>
</dbReference>
<dbReference type="InterPro" id="IPR020930">
    <property type="entry name" value="Ribosomal_uL5_bac-type"/>
</dbReference>
<evidence type="ECO:0000256" key="2">
    <source>
        <dbReference type="ARBA" id="ARBA00022884"/>
    </source>
</evidence>
<protein>
    <recommendedName>
        <fullName evidence="5">Large ribosomal subunit protein bL25</fullName>
    </recommendedName>
    <alternativeName>
        <fullName evidence="5">General stress protein CTC</fullName>
    </alternativeName>
</protein>
<keyword evidence="2 5" id="KW-0694">RNA-binding</keyword>